<accession>A0A9D4YKU8</accession>
<name>A0A9D4YKU8_PEA</name>
<dbReference type="PANTHER" id="PTHR36078:SF2">
    <property type="entry name" value="OS09G0473966 PROTEIN"/>
    <property type="match status" value="1"/>
</dbReference>
<dbReference type="Gramene" id="Psat01G0073200-T1">
    <property type="protein sequence ID" value="KAI5441373.1"/>
    <property type="gene ID" value="KIW84_010732"/>
</dbReference>
<feature type="region of interest" description="Disordered" evidence="1">
    <location>
        <begin position="1"/>
        <end position="76"/>
    </location>
</feature>
<proteinExistence type="predicted"/>
<evidence type="ECO:0000256" key="1">
    <source>
        <dbReference type="SAM" id="MobiDB-lite"/>
    </source>
</evidence>
<keyword evidence="3" id="KW-1185">Reference proteome</keyword>
<evidence type="ECO:0000313" key="2">
    <source>
        <dbReference type="EMBL" id="KAI5441373.1"/>
    </source>
</evidence>
<comment type="caution">
    <text evidence="2">The sequence shown here is derived from an EMBL/GenBank/DDBJ whole genome shotgun (WGS) entry which is preliminary data.</text>
</comment>
<sequence length="172" mass="18804">MGTSSKGSGEEKENNLNTASAPSSPRRTTALSATESTNSTPHVSTNPVEEGDAVKNGGLLYPDEVKPDDNDDGLDHLDSKQYIERFRNYENEFTHRMLAKYFSSKSPNGGNSFYEEITIGDEVIKASRVPCFQLYADPVVGFKEQCSNGSSSPTETQANTPNTPNEKNMVKN</sequence>
<protein>
    <submittedName>
        <fullName evidence="2">Uncharacterized protein</fullName>
    </submittedName>
</protein>
<dbReference type="Proteomes" id="UP001058974">
    <property type="component" value="Chromosome 1"/>
</dbReference>
<feature type="compositionally biased region" description="Polar residues" evidence="1">
    <location>
        <begin position="15"/>
        <end position="47"/>
    </location>
</feature>
<dbReference type="AlphaFoldDB" id="A0A9D4YKU8"/>
<dbReference type="PANTHER" id="PTHR36078">
    <property type="entry name" value="BNACNNG21220D PROTEIN"/>
    <property type="match status" value="1"/>
</dbReference>
<evidence type="ECO:0000313" key="3">
    <source>
        <dbReference type="Proteomes" id="UP001058974"/>
    </source>
</evidence>
<dbReference type="EMBL" id="JAMSHJ010000001">
    <property type="protein sequence ID" value="KAI5441373.1"/>
    <property type="molecule type" value="Genomic_DNA"/>
</dbReference>
<organism evidence="2 3">
    <name type="scientific">Pisum sativum</name>
    <name type="common">Garden pea</name>
    <name type="synonym">Lathyrus oleraceus</name>
    <dbReference type="NCBI Taxonomy" id="3888"/>
    <lineage>
        <taxon>Eukaryota</taxon>
        <taxon>Viridiplantae</taxon>
        <taxon>Streptophyta</taxon>
        <taxon>Embryophyta</taxon>
        <taxon>Tracheophyta</taxon>
        <taxon>Spermatophyta</taxon>
        <taxon>Magnoliopsida</taxon>
        <taxon>eudicotyledons</taxon>
        <taxon>Gunneridae</taxon>
        <taxon>Pentapetalae</taxon>
        <taxon>rosids</taxon>
        <taxon>fabids</taxon>
        <taxon>Fabales</taxon>
        <taxon>Fabaceae</taxon>
        <taxon>Papilionoideae</taxon>
        <taxon>50 kb inversion clade</taxon>
        <taxon>NPAAA clade</taxon>
        <taxon>Hologalegina</taxon>
        <taxon>IRL clade</taxon>
        <taxon>Fabeae</taxon>
        <taxon>Lathyrus</taxon>
    </lineage>
</organism>
<feature type="compositionally biased region" description="Basic and acidic residues" evidence="1">
    <location>
        <begin position="63"/>
        <end position="76"/>
    </location>
</feature>
<dbReference type="OrthoDB" id="1669448at2759"/>
<gene>
    <name evidence="2" type="ORF">KIW84_010732</name>
</gene>
<reference evidence="2 3" key="1">
    <citation type="journal article" date="2022" name="Nat. Genet.">
        <title>Improved pea reference genome and pan-genome highlight genomic features and evolutionary characteristics.</title>
        <authorList>
            <person name="Yang T."/>
            <person name="Liu R."/>
            <person name="Luo Y."/>
            <person name="Hu S."/>
            <person name="Wang D."/>
            <person name="Wang C."/>
            <person name="Pandey M.K."/>
            <person name="Ge S."/>
            <person name="Xu Q."/>
            <person name="Li N."/>
            <person name="Li G."/>
            <person name="Huang Y."/>
            <person name="Saxena R.K."/>
            <person name="Ji Y."/>
            <person name="Li M."/>
            <person name="Yan X."/>
            <person name="He Y."/>
            <person name="Liu Y."/>
            <person name="Wang X."/>
            <person name="Xiang C."/>
            <person name="Varshney R.K."/>
            <person name="Ding H."/>
            <person name="Gao S."/>
            <person name="Zong X."/>
        </authorList>
    </citation>
    <scope>NUCLEOTIDE SEQUENCE [LARGE SCALE GENOMIC DNA]</scope>
    <source>
        <strain evidence="2 3">cv. Zhongwan 6</strain>
    </source>
</reference>
<feature type="region of interest" description="Disordered" evidence="1">
    <location>
        <begin position="145"/>
        <end position="172"/>
    </location>
</feature>